<evidence type="ECO:0000256" key="3">
    <source>
        <dbReference type="ARBA" id="ARBA00022448"/>
    </source>
</evidence>
<dbReference type="PANTHER" id="PTHR30529:SF7">
    <property type="entry name" value="CYTOCHROME B561 BACTERIAL_NI-HYDROGENASE DOMAIN-CONTAINING PROTEIN"/>
    <property type="match status" value="1"/>
</dbReference>
<dbReference type="Pfam" id="PF01292">
    <property type="entry name" value="Ni_hydr_CYTB"/>
    <property type="match status" value="1"/>
</dbReference>
<keyword evidence="4" id="KW-1003">Cell membrane</keyword>
<feature type="transmembrane region" description="Helical" evidence="13">
    <location>
        <begin position="166"/>
        <end position="185"/>
    </location>
</feature>
<keyword evidence="5" id="KW-0349">Heme</keyword>
<gene>
    <name evidence="15" type="ORF">SAMN05216360_114204</name>
</gene>
<evidence type="ECO:0000256" key="7">
    <source>
        <dbReference type="ARBA" id="ARBA00022723"/>
    </source>
</evidence>
<protein>
    <submittedName>
        <fullName evidence="15">Cytochrome b561</fullName>
    </submittedName>
</protein>
<dbReference type="RefSeq" id="WP_091719676.1">
    <property type="nucleotide sequence ID" value="NZ_FNHS01000014.1"/>
</dbReference>
<dbReference type="GO" id="GO:0046872">
    <property type="term" value="F:metal ion binding"/>
    <property type="evidence" value="ECO:0007669"/>
    <property type="project" value="UniProtKB-KW"/>
</dbReference>
<evidence type="ECO:0000256" key="8">
    <source>
        <dbReference type="ARBA" id="ARBA00022982"/>
    </source>
</evidence>
<evidence type="ECO:0000256" key="13">
    <source>
        <dbReference type="SAM" id="Phobius"/>
    </source>
</evidence>
<evidence type="ECO:0000256" key="11">
    <source>
        <dbReference type="ARBA" id="ARBA00023136"/>
    </source>
</evidence>
<organism evidence="15 16">
    <name type="scientific">Methylobacterium phyllostachyos</name>
    <dbReference type="NCBI Taxonomy" id="582672"/>
    <lineage>
        <taxon>Bacteria</taxon>
        <taxon>Pseudomonadati</taxon>
        <taxon>Pseudomonadota</taxon>
        <taxon>Alphaproteobacteria</taxon>
        <taxon>Hyphomicrobiales</taxon>
        <taxon>Methylobacteriaceae</taxon>
        <taxon>Methylobacterium</taxon>
    </lineage>
</organism>
<keyword evidence="7" id="KW-0479">Metal-binding</keyword>
<dbReference type="InterPro" id="IPR016174">
    <property type="entry name" value="Di-haem_cyt_TM"/>
</dbReference>
<reference evidence="16" key="1">
    <citation type="submission" date="2016-10" db="EMBL/GenBank/DDBJ databases">
        <authorList>
            <person name="Varghese N."/>
            <person name="Submissions S."/>
        </authorList>
    </citation>
    <scope>NUCLEOTIDE SEQUENCE [LARGE SCALE GENOMIC DNA]</scope>
    <source>
        <strain evidence="16">BL47</strain>
    </source>
</reference>
<keyword evidence="8" id="KW-0249">Electron transport</keyword>
<feature type="domain" description="Cytochrome b561 bacterial/Ni-hydrogenase" evidence="14">
    <location>
        <begin position="28"/>
        <end position="196"/>
    </location>
</feature>
<evidence type="ECO:0000256" key="6">
    <source>
        <dbReference type="ARBA" id="ARBA00022692"/>
    </source>
</evidence>
<dbReference type="STRING" id="582672.SAMN05216360_114204"/>
<dbReference type="GO" id="GO:0020037">
    <property type="term" value="F:heme binding"/>
    <property type="evidence" value="ECO:0007669"/>
    <property type="project" value="TreeGrafter"/>
</dbReference>
<dbReference type="OrthoDB" id="1247465at2"/>
<keyword evidence="9 13" id="KW-1133">Transmembrane helix</keyword>
<sequence>MSGSPTTIGKAAQTALPATYVTASGLPRYNPVSQALHWVTAALVLAVLPLAWVAVSLPPAPAKGTLFTLHKSVGLTILAIVVLRIVWRMIRPAPPDPKAPRLLTLIGRVNHYLLYAIFLIMPISGYLLSAFSGRDTPYFWLFTIPGLTKDEGPQRIAESIHLVGQWFVYALVLLHITGTAWHLIIRRDGLLERMLPVQDGRNLSL</sequence>
<evidence type="ECO:0000256" key="10">
    <source>
        <dbReference type="ARBA" id="ARBA00023004"/>
    </source>
</evidence>
<dbReference type="GO" id="GO:0005886">
    <property type="term" value="C:plasma membrane"/>
    <property type="evidence" value="ECO:0007669"/>
    <property type="project" value="UniProtKB-SubCell"/>
</dbReference>
<dbReference type="InterPro" id="IPR011577">
    <property type="entry name" value="Cyt_b561_bac/Ni-Hgenase"/>
</dbReference>
<keyword evidence="11 13" id="KW-0472">Membrane</keyword>
<dbReference type="GO" id="GO:0009055">
    <property type="term" value="F:electron transfer activity"/>
    <property type="evidence" value="ECO:0007669"/>
    <property type="project" value="InterPro"/>
</dbReference>
<comment type="cofactor">
    <cofactor evidence="1">
        <name>heme b</name>
        <dbReference type="ChEBI" id="CHEBI:60344"/>
    </cofactor>
</comment>
<dbReference type="EMBL" id="FNHS01000014">
    <property type="protein sequence ID" value="SDO09642.1"/>
    <property type="molecule type" value="Genomic_DNA"/>
</dbReference>
<dbReference type="AlphaFoldDB" id="A0A1H0GS69"/>
<keyword evidence="3" id="KW-0813">Transport</keyword>
<keyword evidence="16" id="KW-1185">Reference proteome</keyword>
<evidence type="ECO:0000313" key="16">
    <source>
        <dbReference type="Proteomes" id="UP000198704"/>
    </source>
</evidence>
<name>A0A1H0GS69_9HYPH</name>
<comment type="subcellular location">
    <subcellularLocation>
        <location evidence="2">Cell membrane</location>
        <topology evidence="2">Multi-pass membrane protein</topology>
    </subcellularLocation>
</comment>
<evidence type="ECO:0000256" key="4">
    <source>
        <dbReference type="ARBA" id="ARBA00022475"/>
    </source>
</evidence>
<dbReference type="SUPFAM" id="SSF81342">
    <property type="entry name" value="Transmembrane di-heme cytochromes"/>
    <property type="match status" value="1"/>
</dbReference>
<keyword evidence="6 13" id="KW-0812">Transmembrane</keyword>
<evidence type="ECO:0000256" key="5">
    <source>
        <dbReference type="ARBA" id="ARBA00022617"/>
    </source>
</evidence>
<proteinExistence type="inferred from homology"/>
<feature type="transmembrane region" description="Helical" evidence="13">
    <location>
        <begin position="111"/>
        <end position="131"/>
    </location>
</feature>
<evidence type="ECO:0000256" key="2">
    <source>
        <dbReference type="ARBA" id="ARBA00004651"/>
    </source>
</evidence>
<comment type="similarity">
    <text evidence="12">Belongs to the cytochrome b561 family.</text>
</comment>
<evidence type="ECO:0000256" key="1">
    <source>
        <dbReference type="ARBA" id="ARBA00001970"/>
    </source>
</evidence>
<evidence type="ECO:0000259" key="14">
    <source>
        <dbReference type="Pfam" id="PF01292"/>
    </source>
</evidence>
<dbReference type="InterPro" id="IPR052168">
    <property type="entry name" value="Cytochrome_b561_oxidase"/>
</dbReference>
<accession>A0A1H0GS69</accession>
<dbReference type="Gene3D" id="1.20.950.20">
    <property type="entry name" value="Transmembrane di-heme cytochromes, Chain C"/>
    <property type="match status" value="1"/>
</dbReference>
<evidence type="ECO:0000256" key="9">
    <source>
        <dbReference type="ARBA" id="ARBA00022989"/>
    </source>
</evidence>
<feature type="transmembrane region" description="Helical" evidence="13">
    <location>
        <begin position="35"/>
        <end position="55"/>
    </location>
</feature>
<feature type="transmembrane region" description="Helical" evidence="13">
    <location>
        <begin position="67"/>
        <end position="90"/>
    </location>
</feature>
<keyword evidence="10" id="KW-0408">Iron</keyword>
<dbReference type="Proteomes" id="UP000198704">
    <property type="component" value="Unassembled WGS sequence"/>
</dbReference>
<evidence type="ECO:0000256" key="12">
    <source>
        <dbReference type="ARBA" id="ARBA00037975"/>
    </source>
</evidence>
<dbReference type="PANTHER" id="PTHR30529">
    <property type="entry name" value="CYTOCHROME B561"/>
    <property type="match status" value="1"/>
</dbReference>
<evidence type="ECO:0000313" key="15">
    <source>
        <dbReference type="EMBL" id="SDO09642.1"/>
    </source>
</evidence>
<dbReference type="GO" id="GO:0022904">
    <property type="term" value="P:respiratory electron transport chain"/>
    <property type="evidence" value="ECO:0007669"/>
    <property type="project" value="InterPro"/>
</dbReference>